<dbReference type="KEGG" id="pdh:B9T62_04735"/>
<dbReference type="InterPro" id="IPR018060">
    <property type="entry name" value="HTH_AraC"/>
</dbReference>
<name>A0A2Z2K644_9BACL</name>
<dbReference type="GO" id="GO:0043565">
    <property type="term" value="F:sequence-specific DNA binding"/>
    <property type="evidence" value="ECO:0007669"/>
    <property type="project" value="InterPro"/>
</dbReference>
<sequence length="330" mass="37545">MSKNKAGWYEVVNMNAPNCCLTRGLNELYGLQTFQQEKLQVPEPMGTGFWERIQVSASVEILICDMSFHEAMVIGSKEEDDHIKWSFCLGEPIEWMLKHSSQNYYLESGETSVFGRHLTSSIGYFQANRQYRGITIKQDPNYLNALQGHSGAKGWHNYLGSADTPFHKNTTSPAINRTLLDILRCDYEGGIRKMYLEGKVLELTAILLQENARERPVSSGMSKTDIKALMLAKEILDRNLQSTPSIAELSRQICLNEFKLKKGFKQLYGASVHAYVIDRRLETAYRLLESGSLNVTAAAELSGFNKPSYFAEKFRRKYGANPSRYFRENC</sequence>
<gene>
    <name evidence="4" type="ORF">B9T62_04735</name>
</gene>
<dbReference type="EMBL" id="CP021780">
    <property type="protein sequence ID" value="ASA20164.1"/>
    <property type="molecule type" value="Genomic_DNA"/>
</dbReference>
<evidence type="ECO:0000313" key="5">
    <source>
        <dbReference type="Proteomes" id="UP000249890"/>
    </source>
</evidence>
<dbReference type="GO" id="GO:0003700">
    <property type="term" value="F:DNA-binding transcription factor activity"/>
    <property type="evidence" value="ECO:0007669"/>
    <property type="project" value="InterPro"/>
</dbReference>
<dbReference type="AlphaFoldDB" id="A0A2Z2K644"/>
<evidence type="ECO:0000256" key="2">
    <source>
        <dbReference type="ARBA" id="ARBA00023163"/>
    </source>
</evidence>
<reference evidence="4 5" key="1">
    <citation type="submission" date="2017-06" db="EMBL/GenBank/DDBJ databases">
        <title>Complete genome sequence of Paenibacillus donghaensis KCTC 13049T isolated from East Sea sediment, South Korea.</title>
        <authorList>
            <person name="Jung B.K."/>
            <person name="Hong S.-J."/>
            <person name="Shin J.-H."/>
        </authorList>
    </citation>
    <scope>NUCLEOTIDE SEQUENCE [LARGE SCALE GENOMIC DNA]</scope>
    <source>
        <strain evidence="4 5">KCTC 13049</strain>
    </source>
</reference>
<feature type="domain" description="HTH araC/xylS-type" evidence="3">
    <location>
        <begin position="230"/>
        <end position="328"/>
    </location>
</feature>
<dbReference type="RefSeq" id="WP_087914186.1">
    <property type="nucleotide sequence ID" value="NZ_CP021780.1"/>
</dbReference>
<protein>
    <recommendedName>
        <fullName evidence="3">HTH araC/xylS-type domain-containing protein</fullName>
    </recommendedName>
</protein>
<dbReference type="Pfam" id="PF12833">
    <property type="entry name" value="HTH_18"/>
    <property type="match status" value="1"/>
</dbReference>
<dbReference type="PANTHER" id="PTHR47893:SF1">
    <property type="entry name" value="REGULATORY PROTEIN PCHR"/>
    <property type="match status" value="1"/>
</dbReference>
<dbReference type="OrthoDB" id="9782503at2"/>
<dbReference type="PROSITE" id="PS01124">
    <property type="entry name" value="HTH_ARAC_FAMILY_2"/>
    <property type="match status" value="1"/>
</dbReference>
<evidence type="ECO:0000256" key="1">
    <source>
        <dbReference type="ARBA" id="ARBA00023015"/>
    </source>
</evidence>
<dbReference type="SUPFAM" id="SSF46689">
    <property type="entry name" value="Homeodomain-like"/>
    <property type="match status" value="2"/>
</dbReference>
<evidence type="ECO:0000313" key="4">
    <source>
        <dbReference type="EMBL" id="ASA20164.1"/>
    </source>
</evidence>
<dbReference type="InterPro" id="IPR053142">
    <property type="entry name" value="PchR_regulatory_protein"/>
</dbReference>
<keyword evidence="1" id="KW-0805">Transcription regulation</keyword>
<dbReference type="Proteomes" id="UP000249890">
    <property type="component" value="Chromosome"/>
</dbReference>
<dbReference type="Gene3D" id="1.10.10.60">
    <property type="entry name" value="Homeodomain-like"/>
    <property type="match status" value="1"/>
</dbReference>
<dbReference type="SMART" id="SM00342">
    <property type="entry name" value="HTH_ARAC"/>
    <property type="match status" value="1"/>
</dbReference>
<accession>A0A2Z2K644</accession>
<dbReference type="InterPro" id="IPR009057">
    <property type="entry name" value="Homeodomain-like_sf"/>
</dbReference>
<dbReference type="PANTHER" id="PTHR47893">
    <property type="entry name" value="REGULATORY PROTEIN PCHR"/>
    <property type="match status" value="1"/>
</dbReference>
<proteinExistence type="predicted"/>
<keyword evidence="2" id="KW-0804">Transcription</keyword>
<keyword evidence="5" id="KW-1185">Reference proteome</keyword>
<evidence type="ECO:0000259" key="3">
    <source>
        <dbReference type="PROSITE" id="PS01124"/>
    </source>
</evidence>
<organism evidence="4 5">
    <name type="scientific">Paenibacillus donghaensis</name>
    <dbReference type="NCBI Taxonomy" id="414771"/>
    <lineage>
        <taxon>Bacteria</taxon>
        <taxon>Bacillati</taxon>
        <taxon>Bacillota</taxon>
        <taxon>Bacilli</taxon>
        <taxon>Bacillales</taxon>
        <taxon>Paenibacillaceae</taxon>
        <taxon>Paenibacillus</taxon>
    </lineage>
</organism>